<reference evidence="3" key="1">
    <citation type="journal article" date="2015" name="Nature">
        <title>Complex archaea that bridge the gap between prokaryotes and eukaryotes.</title>
        <authorList>
            <person name="Spang A."/>
            <person name="Saw J.H."/>
            <person name="Jorgensen S.L."/>
            <person name="Zaremba-Niedzwiedzka K."/>
            <person name="Martijn J."/>
            <person name="Lind A.E."/>
            <person name="van Eijk R."/>
            <person name="Schleper C."/>
            <person name="Guy L."/>
            <person name="Ettema T.J."/>
        </authorList>
    </citation>
    <scope>NUCLEOTIDE SEQUENCE</scope>
</reference>
<evidence type="ECO:0000259" key="2">
    <source>
        <dbReference type="SMART" id="SM00482"/>
    </source>
</evidence>
<dbReference type="GO" id="GO:0003677">
    <property type="term" value="F:DNA binding"/>
    <property type="evidence" value="ECO:0007669"/>
    <property type="project" value="InterPro"/>
</dbReference>
<dbReference type="Gene3D" id="1.20.1060.10">
    <property type="entry name" value="Taq DNA Polymerase, Chain T, domain 4"/>
    <property type="match status" value="1"/>
</dbReference>
<dbReference type="GO" id="GO:0003887">
    <property type="term" value="F:DNA-directed DNA polymerase activity"/>
    <property type="evidence" value="ECO:0007669"/>
    <property type="project" value="InterPro"/>
</dbReference>
<dbReference type="InterPro" id="IPR043502">
    <property type="entry name" value="DNA/RNA_pol_sf"/>
</dbReference>
<proteinExistence type="predicted"/>
<dbReference type="AlphaFoldDB" id="A0A0F9PRD4"/>
<name>A0A0F9PRD4_9ZZZZ</name>
<dbReference type="InterPro" id="IPR036397">
    <property type="entry name" value="RNaseH_sf"/>
</dbReference>
<dbReference type="SMART" id="SM00482">
    <property type="entry name" value="POLAc"/>
    <property type="match status" value="1"/>
</dbReference>
<accession>A0A0F9PRD4</accession>
<dbReference type="InterPro" id="IPR012337">
    <property type="entry name" value="RNaseH-like_sf"/>
</dbReference>
<dbReference type="GO" id="GO:0006261">
    <property type="term" value="P:DNA-templated DNA replication"/>
    <property type="evidence" value="ECO:0007669"/>
    <property type="project" value="InterPro"/>
</dbReference>
<dbReference type="Gene3D" id="3.30.420.10">
    <property type="entry name" value="Ribonuclease H-like superfamily/Ribonuclease H"/>
    <property type="match status" value="2"/>
</dbReference>
<dbReference type="EMBL" id="LAZR01002659">
    <property type="protein sequence ID" value="KKN27192.1"/>
    <property type="molecule type" value="Genomic_DNA"/>
</dbReference>
<sequence>MNVQDREQFDDALTWIERAKIVVADVESNGLRHRRNHYPISFSVYLPEFDKSFNFPFRHGEGEVEVHWSASNPAGTDFAEANWSGRAKKCMYLGYWFKKWAADVDFKNLPSTWLEDLKAVWGLPGVTYIFHNARFDLHMLDAEGFPSPDKIEDTMMALHLVNEDWGGMSITAPFTWTLKDKSRGLCQPGQVGQWATLDGKLMTKRQKGNRRLKWQAALHGFDGATEGETALHKAVMRFEETLTEFALLHPEDPYNKGLIQKKSNKIRSKIKLDKKANMWMLPSSEVAYYAELDVVLTWKLREWCMPILADWNNLELYENQNAVLYEVAWRMECNGIKLNRAHAEEELAKLHPMIEDLHWAINKKVFKIGAHVKLKEFLNSSVLEHEWMGEWPEWWPGNKKVDLKIYPGAYLSSTNKESLKDYDDHPLVRMIVEYRKLKMSADTYLTNWLEAADENNIVRPGMNPDGTNSGRFSSSGDAGNFQNIPDRGGYTIKRALVPYDPSWILFALDYGQLEARLAAWVAETLLGFGNLEMTMLFENGVDMHVYTRDIVNIREVVYPGMTTKQILTKLGEPLDDKPEALLAARCRGMGKTMNFGLLYNGTEYMLSALLKIDKETARKLVYTWRELFPAFAKAQAYFEDLSLTSRGMPNAPEKNAKYITQPISGRHRKIHRYPTWVTFYENGIRKGFNPQEAASRKTWNNVPQGLGGYLCTVSGLKANRLYDNDELRFFANIHDALDGFVNRDNMPIIKNVMSIMIDWDIRPGLTVDLSGSKDGTWQGMSEVKDFDLWCDSKGKEGYD</sequence>
<dbReference type="InterPro" id="IPR002298">
    <property type="entry name" value="DNA_polymerase_A"/>
</dbReference>
<dbReference type="Pfam" id="PF00476">
    <property type="entry name" value="DNA_pol_A"/>
    <property type="match status" value="1"/>
</dbReference>
<dbReference type="SUPFAM" id="SSF53098">
    <property type="entry name" value="Ribonuclease H-like"/>
    <property type="match status" value="1"/>
</dbReference>
<gene>
    <name evidence="3" type="ORF">LCGC14_0867120</name>
</gene>
<keyword evidence="1" id="KW-0235">DNA replication</keyword>
<dbReference type="GO" id="GO:0006302">
    <property type="term" value="P:double-strand break repair"/>
    <property type="evidence" value="ECO:0007669"/>
    <property type="project" value="TreeGrafter"/>
</dbReference>
<protein>
    <recommendedName>
        <fullName evidence="2">DNA-directed DNA polymerase family A palm domain-containing protein</fullName>
    </recommendedName>
</protein>
<dbReference type="Gene3D" id="3.30.70.370">
    <property type="match status" value="1"/>
</dbReference>
<evidence type="ECO:0000256" key="1">
    <source>
        <dbReference type="ARBA" id="ARBA00022705"/>
    </source>
</evidence>
<dbReference type="Gene3D" id="1.10.150.20">
    <property type="entry name" value="5' to 3' exonuclease, C-terminal subdomain"/>
    <property type="match status" value="1"/>
</dbReference>
<comment type="caution">
    <text evidence="3">The sequence shown here is derived from an EMBL/GenBank/DDBJ whole genome shotgun (WGS) entry which is preliminary data.</text>
</comment>
<dbReference type="SUPFAM" id="SSF56672">
    <property type="entry name" value="DNA/RNA polymerases"/>
    <property type="match status" value="1"/>
</dbReference>
<dbReference type="PANTHER" id="PTHR10133">
    <property type="entry name" value="DNA POLYMERASE I"/>
    <property type="match status" value="1"/>
</dbReference>
<feature type="domain" description="DNA-directed DNA polymerase family A palm" evidence="2">
    <location>
        <begin position="489"/>
        <end position="745"/>
    </location>
</feature>
<dbReference type="PANTHER" id="PTHR10133:SF27">
    <property type="entry name" value="DNA POLYMERASE NU"/>
    <property type="match status" value="1"/>
</dbReference>
<organism evidence="3">
    <name type="scientific">marine sediment metagenome</name>
    <dbReference type="NCBI Taxonomy" id="412755"/>
    <lineage>
        <taxon>unclassified sequences</taxon>
        <taxon>metagenomes</taxon>
        <taxon>ecological metagenomes</taxon>
    </lineage>
</organism>
<evidence type="ECO:0000313" key="3">
    <source>
        <dbReference type="EMBL" id="KKN27192.1"/>
    </source>
</evidence>
<dbReference type="InterPro" id="IPR001098">
    <property type="entry name" value="DNA-dir_DNA_pol_A_palm_dom"/>
</dbReference>